<accession>A0ABS9DAX4</accession>
<organism evidence="1 2">
    <name type="scientific">Paraglaciecola algarum</name>
    <dbReference type="NCBI Taxonomy" id="3050085"/>
    <lineage>
        <taxon>Bacteria</taxon>
        <taxon>Pseudomonadati</taxon>
        <taxon>Pseudomonadota</taxon>
        <taxon>Gammaproteobacteria</taxon>
        <taxon>Alteromonadales</taxon>
        <taxon>Alteromonadaceae</taxon>
        <taxon>Paraglaciecola</taxon>
    </lineage>
</organism>
<dbReference type="EMBL" id="JAKGAS010000007">
    <property type="protein sequence ID" value="MCF2949177.1"/>
    <property type="molecule type" value="Genomic_DNA"/>
</dbReference>
<dbReference type="SMART" id="SM00028">
    <property type="entry name" value="TPR"/>
    <property type="match status" value="2"/>
</dbReference>
<dbReference type="RefSeq" id="WP_235313277.1">
    <property type="nucleotide sequence ID" value="NZ_JAKGAS010000007.1"/>
</dbReference>
<proteinExistence type="predicted"/>
<name>A0ABS9DAX4_9ALTE</name>
<gene>
    <name evidence="1" type="ORF">L0668_13740</name>
</gene>
<evidence type="ECO:0000313" key="2">
    <source>
        <dbReference type="Proteomes" id="UP001521137"/>
    </source>
</evidence>
<keyword evidence="2" id="KW-1185">Reference proteome</keyword>
<protein>
    <recommendedName>
        <fullName evidence="3">Tetratricopeptide repeat protein</fullName>
    </recommendedName>
</protein>
<sequence length="355" mass="40031">MKSFKIRLLFTARVGIAFCTLLVLGLVATNTALAHGNHVHKPREMMKKSDYSNLDLSALEQKIISMQYLMPREESIKGLLTRLENIPTQSNVEKVKQLYLYARVQQHNHDFDKAKQNLSKALDLSSKDINSLLLMASVSNNLGEHEAALRYCKQLLGLADGTIIAACIVETKVQINPEQLQTQYQNLQRVAKLSGASNNQYQFWVNEILAELALKMDKPQIAKGHLNDSILEQAPVSYIALWSDIEIALNNHSHVLDTLSNLTADQNEINDALLLRLSMAEKAANSKTTWLHAMRRRITERSNEHNYAHAAELAKFYLYVDHNPSEAKHWAKVNSNHAKSHMDVDLLAAANSMEN</sequence>
<dbReference type="InterPro" id="IPR019734">
    <property type="entry name" value="TPR_rpt"/>
</dbReference>
<dbReference type="SUPFAM" id="SSF48452">
    <property type="entry name" value="TPR-like"/>
    <property type="match status" value="1"/>
</dbReference>
<dbReference type="InterPro" id="IPR011990">
    <property type="entry name" value="TPR-like_helical_dom_sf"/>
</dbReference>
<comment type="caution">
    <text evidence="1">The sequence shown here is derived from an EMBL/GenBank/DDBJ whole genome shotgun (WGS) entry which is preliminary data.</text>
</comment>
<reference evidence="1 2" key="1">
    <citation type="submission" date="2022-01" db="EMBL/GenBank/DDBJ databases">
        <title>Paraglaciecola sp. G1-23.</title>
        <authorList>
            <person name="Jin M.S."/>
            <person name="Han D.M."/>
            <person name="Kim H.M."/>
            <person name="Jeon C.O."/>
        </authorList>
    </citation>
    <scope>NUCLEOTIDE SEQUENCE [LARGE SCALE GENOMIC DNA]</scope>
    <source>
        <strain evidence="1 2">G1-23</strain>
    </source>
</reference>
<dbReference type="Gene3D" id="1.25.40.10">
    <property type="entry name" value="Tetratricopeptide repeat domain"/>
    <property type="match status" value="1"/>
</dbReference>
<evidence type="ECO:0008006" key="3">
    <source>
        <dbReference type="Google" id="ProtNLM"/>
    </source>
</evidence>
<dbReference type="Proteomes" id="UP001521137">
    <property type="component" value="Unassembled WGS sequence"/>
</dbReference>
<evidence type="ECO:0000313" key="1">
    <source>
        <dbReference type="EMBL" id="MCF2949177.1"/>
    </source>
</evidence>